<sequence length="141" mass="16384">MELQLVHALELHPLLQMEQLAQLIAEAVALKEGLLFAKRKCVKMLMVKGDSKQVIQVVQDVWMPPWHLKPIIEDIKWLASKFQHISWKHIYRESNFVVDTLAHLGLSVASLYFWDYCLPFSAIKAFNFVCIEKGYIKGFKL</sequence>
<dbReference type="InterPro" id="IPR002156">
    <property type="entry name" value="RNaseH_domain"/>
</dbReference>
<dbReference type="Proteomes" id="UP000290289">
    <property type="component" value="Chromosome 9"/>
</dbReference>
<feature type="domain" description="RNase H type-1" evidence="1">
    <location>
        <begin position="21"/>
        <end position="103"/>
    </location>
</feature>
<evidence type="ECO:0000313" key="2">
    <source>
        <dbReference type="EMBL" id="RXH90647.1"/>
    </source>
</evidence>
<dbReference type="InterPro" id="IPR044730">
    <property type="entry name" value="RNase_H-like_dom_plant"/>
</dbReference>
<evidence type="ECO:0000259" key="1">
    <source>
        <dbReference type="Pfam" id="PF13456"/>
    </source>
</evidence>
<gene>
    <name evidence="2" type="ORF">DVH24_035411</name>
</gene>
<dbReference type="InterPro" id="IPR036397">
    <property type="entry name" value="RNaseH_sf"/>
</dbReference>
<dbReference type="SUPFAM" id="SSF53098">
    <property type="entry name" value="Ribonuclease H-like"/>
    <property type="match status" value="1"/>
</dbReference>
<evidence type="ECO:0000313" key="3">
    <source>
        <dbReference type="Proteomes" id="UP000290289"/>
    </source>
</evidence>
<protein>
    <recommendedName>
        <fullName evidence="1">RNase H type-1 domain-containing protein</fullName>
    </recommendedName>
</protein>
<dbReference type="GO" id="GO:0004523">
    <property type="term" value="F:RNA-DNA hybrid ribonuclease activity"/>
    <property type="evidence" value="ECO:0007669"/>
    <property type="project" value="InterPro"/>
</dbReference>
<dbReference type="InterPro" id="IPR012337">
    <property type="entry name" value="RNaseH-like_sf"/>
</dbReference>
<dbReference type="Pfam" id="PF13456">
    <property type="entry name" value="RVT_3"/>
    <property type="match status" value="1"/>
</dbReference>
<dbReference type="STRING" id="3750.A0A498J7J3"/>
<dbReference type="PANTHER" id="PTHR47723">
    <property type="entry name" value="OS05G0353850 PROTEIN"/>
    <property type="match status" value="1"/>
</dbReference>
<dbReference type="PANTHER" id="PTHR47723:SF19">
    <property type="entry name" value="POLYNUCLEOTIDYL TRANSFERASE, RIBONUCLEASE H-LIKE SUPERFAMILY PROTEIN"/>
    <property type="match status" value="1"/>
</dbReference>
<reference evidence="2 3" key="1">
    <citation type="submission" date="2018-10" db="EMBL/GenBank/DDBJ databases">
        <title>A high-quality apple genome assembly.</title>
        <authorList>
            <person name="Hu J."/>
        </authorList>
    </citation>
    <scope>NUCLEOTIDE SEQUENCE [LARGE SCALE GENOMIC DNA]</scope>
    <source>
        <strain evidence="3">cv. HFTH1</strain>
        <tissue evidence="2">Young leaf</tissue>
    </source>
</reference>
<dbReference type="CDD" id="cd06222">
    <property type="entry name" value="RNase_H_like"/>
    <property type="match status" value="1"/>
</dbReference>
<dbReference type="GO" id="GO:0003676">
    <property type="term" value="F:nucleic acid binding"/>
    <property type="evidence" value="ECO:0007669"/>
    <property type="project" value="InterPro"/>
</dbReference>
<dbReference type="AlphaFoldDB" id="A0A498J7J3"/>
<name>A0A498J7J3_MALDO</name>
<proteinExistence type="predicted"/>
<dbReference type="Gene3D" id="3.30.420.10">
    <property type="entry name" value="Ribonuclease H-like superfamily/Ribonuclease H"/>
    <property type="match status" value="1"/>
</dbReference>
<keyword evidence="3" id="KW-1185">Reference proteome</keyword>
<dbReference type="InterPro" id="IPR053151">
    <property type="entry name" value="RNase_H-like"/>
</dbReference>
<accession>A0A498J7J3</accession>
<organism evidence="2 3">
    <name type="scientific">Malus domestica</name>
    <name type="common">Apple</name>
    <name type="synonym">Pyrus malus</name>
    <dbReference type="NCBI Taxonomy" id="3750"/>
    <lineage>
        <taxon>Eukaryota</taxon>
        <taxon>Viridiplantae</taxon>
        <taxon>Streptophyta</taxon>
        <taxon>Embryophyta</taxon>
        <taxon>Tracheophyta</taxon>
        <taxon>Spermatophyta</taxon>
        <taxon>Magnoliopsida</taxon>
        <taxon>eudicotyledons</taxon>
        <taxon>Gunneridae</taxon>
        <taxon>Pentapetalae</taxon>
        <taxon>rosids</taxon>
        <taxon>fabids</taxon>
        <taxon>Rosales</taxon>
        <taxon>Rosaceae</taxon>
        <taxon>Amygdaloideae</taxon>
        <taxon>Maleae</taxon>
        <taxon>Malus</taxon>
    </lineage>
</organism>
<dbReference type="EMBL" id="RDQH01000335">
    <property type="protein sequence ID" value="RXH90647.1"/>
    <property type="molecule type" value="Genomic_DNA"/>
</dbReference>
<comment type="caution">
    <text evidence="2">The sequence shown here is derived from an EMBL/GenBank/DDBJ whole genome shotgun (WGS) entry which is preliminary data.</text>
</comment>